<evidence type="ECO:0000313" key="1">
    <source>
        <dbReference type="EMBL" id="XDJ01149.1"/>
    </source>
</evidence>
<protein>
    <submittedName>
        <fullName evidence="1">Uncharacterized protein</fullName>
    </submittedName>
</protein>
<name>A0AB39C4X2_9CAUD</name>
<reference evidence="1" key="1">
    <citation type="submission" date="2024-06" db="EMBL/GenBank/DDBJ databases">
        <title>This phage originates from the Bacteriophage catalogue of the Bacteriophage Competence Centre, Department of Microbiology und Biotechnology, Max Rubner-Institut, Kiel, Germany.</title>
        <authorList>
            <person name="Sprotte S."/>
            <person name="Brinks E."/>
            <person name="Hille F."/>
        </authorList>
    </citation>
    <scope>NUCLEOTIDE SEQUENCE</scope>
</reference>
<proteinExistence type="predicted"/>
<dbReference type="EMBL" id="PP926511">
    <property type="protein sequence ID" value="XDJ01149.1"/>
    <property type="molecule type" value="Genomic_DNA"/>
</dbReference>
<sequence>MHISQFKLLVIPPGTLQFTQSNHRPPLNLWLNLRWDCWESLR</sequence>
<organism evidence="1">
    <name type="scientific">Klebsiella phage PMBT70</name>
    <dbReference type="NCBI Taxonomy" id="3229741"/>
    <lineage>
        <taxon>Viruses</taxon>
        <taxon>Duplodnaviria</taxon>
        <taxon>Heunggongvirae</taxon>
        <taxon>Uroviricota</taxon>
        <taxon>Caudoviricetes</taxon>
    </lineage>
</organism>
<accession>A0AB39C4X2</accession>